<feature type="region of interest" description="Disordered" evidence="1">
    <location>
        <begin position="97"/>
        <end position="161"/>
    </location>
</feature>
<evidence type="ECO:0000259" key="3">
    <source>
        <dbReference type="PROSITE" id="PS51724"/>
    </source>
</evidence>
<proteinExistence type="predicted"/>
<evidence type="ECO:0000313" key="5">
    <source>
        <dbReference type="Proteomes" id="UP000010808"/>
    </source>
</evidence>
<feature type="transmembrane region" description="Helical" evidence="2">
    <location>
        <begin position="27"/>
        <end position="48"/>
    </location>
</feature>
<dbReference type="OrthoDB" id="5453354at2"/>
<evidence type="ECO:0000256" key="1">
    <source>
        <dbReference type="SAM" id="MobiDB-lite"/>
    </source>
</evidence>
<dbReference type="PROSITE" id="PS51724">
    <property type="entry name" value="SPOR"/>
    <property type="match status" value="1"/>
</dbReference>
<dbReference type="PATRIC" id="fig|1121451.3.peg.1125"/>
<dbReference type="HOGENOM" id="CLU_077621_0_0_7"/>
<name>L0R8Q8_9BACT</name>
<evidence type="ECO:0000313" key="4">
    <source>
        <dbReference type="EMBL" id="CCO23144.1"/>
    </source>
</evidence>
<dbReference type="InterPro" id="IPR007730">
    <property type="entry name" value="SPOR-like_dom"/>
</dbReference>
<dbReference type="SUPFAM" id="SSF110997">
    <property type="entry name" value="Sporulation related repeat"/>
    <property type="match status" value="1"/>
</dbReference>
<dbReference type="GO" id="GO:0042834">
    <property type="term" value="F:peptidoglycan binding"/>
    <property type="evidence" value="ECO:0007669"/>
    <property type="project" value="InterPro"/>
</dbReference>
<dbReference type="EMBL" id="FO203522">
    <property type="protein sequence ID" value="CCO23144.1"/>
    <property type="molecule type" value="Genomic_DNA"/>
</dbReference>
<dbReference type="InterPro" id="IPR036680">
    <property type="entry name" value="SPOR-like_sf"/>
</dbReference>
<feature type="domain" description="SPOR" evidence="3">
    <location>
        <begin position="161"/>
        <end position="240"/>
    </location>
</feature>
<feature type="compositionally biased region" description="Acidic residues" evidence="1">
    <location>
        <begin position="146"/>
        <end position="161"/>
    </location>
</feature>
<keyword evidence="2" id="KW-0812">Transmembrane</keyword>
<feature type="compositionally biased region" description="Basic residues" evidence="1">
    <location>
        <begin position="105"/>
        <end position="119"/>
    </location>
</feature>
<dbReference type="Pfam" id="PF05036">
    <property type="entry name" value="SPOR"/>
    <property type="match status" value="1"/>
</dbReference>
<keyword evidence="2" id="KW-0472">Membrane</keyword>
<keyword evidence="5" id="KW-1185">Reference proteome</keyword>
<keyword evidence="2" id="KW-1133">Transmembrane helix</keyword>
<dbReference type="STRING" id="1121451.DESAM_20857"/>
<evidence type="ECO:0000256" key="2">
    <source>
        <dbReference type="SAM" id="Phobius"/>
    </source>
</evidence>
<organism evidence="4 5">
    <name type="scientific">Maridesulfovibrio hydrothermalis AM13 = DSM 14728</name>
    <dbReference type="NCBI Taxonomy" id="1121451"/>
    <lineage>
        <taxon>Bacteria</taxon>
        <taxon>Pseudomonadati</taxon>
        <taxon>Thermodesulfobacteriota</taxon>
        <taxon>Desulfovibrionia</taxon>
        <taxon>Desulfovibrionales</taxon>
        <taxon>Desulfovibrionaceae</taxon>
        <taxon>Maridesulfovibrio</taxon>
    </lineage>
</organism>
<dbReference type="Gene3D" id="3.30.70.1070">
    <property type="entry name" value="Sporulation related repeat"/>
    <property type="match status" value="1"/>
</dbReference>
<accession>L0R8Q8</accession>
<sequence>MAVPKGKKKSGSAQEKTYSFTFTVPEIIGLCAGGVAALCAFFILGILLGRGYQPEKDMPELAMMMPSQSTNKSGEVKGGVLKPEDLQYIDQLKIKPESAVAPQPKKPKATPPVKKKPAPAKKIQAPVEKTQPATQTVKAQKAPSDTEPEVEIEIDNPDEPDTPVYHYIYQAASFGSEIRAQEFSSKLVANGLDSYVQSGKGGSRTWYRVFVRHTGTPDSTSIMRKVLTKFGIKKPLLKSKKSAE</sequence>
<dbReference type="KEGG" id="dhy:DESAM_20857"/>
<dbReference type="RefSeq" id="WP_015335749.1">
    <property type="nucleotide sequence ID" value="NC_020055.1"/>
</dbReference>
<dbReference type="AlphaFoldDB" id="L0R8Q8"/>
<gene>
    <name evidence="4" type="ORF">DESAM_20857</name>
</gene>
<reference evidence="4 5" key="1">
    <citation type="submission" date="2012-10" db="EMBL/GenBank/DDBJ databases">
        <authorList>
            <person name="Genoscope - CEA"/>
        </authorList>
    </citation>
    <scope>NUCLEOTIDE SEQUENCE [LARGE SCALE GENOMIC DNA]</scope>
    <source>
        <strain evidence="5">AM13 / DSM 14728</strain>
    </source>
</reference>
<dbReference type="Proteomes" id="UP000010808">
    <property type="component" value="Chromosome"/>
</dbReference>
<dbReference type="eggNOG" id="COG3087">
    <property type="taxonomic scope" value="Bacteria"/>
</dbReference>
<protein>
    <submittedName>
        <fullName evidence="4">Sporulation domain protein</fullName>
    </submittedName>
</protein>